<evidence type="ECO:0000256" key="1">
    <source>
        <dbReference type="SAM" id="Phobius"/>
    </source>
</evidence>
<keyword evidence="3" id="KW-1185">Reference proteome</keyword>
<feature type="transmembrane region" description="Helical" evidence="1">
    <location>
        <begin position="195"/>
        <end position="216"/>
    </location>
</feature>
<feature type="transmembrane region" description="Helical" evidence="1">
    <location>
        <begin position="161"/>
        <end position="180"/>
    </location>
</feature>
<evidence type="ECO:0000313" key="3">
    <source>
        <dbReference type="Proteomes" id="UP000184363"/>
    </source>
</evidence>
<feature type="transmembrane region" description="Helical" evidence="1">
    <location>
        <begin position="252"/>
        <end position="276"/>
    </location>
</feature>
<sequence length="299" mass="31132">MSDAAASARRRRALGFAAAHLTVAAVAAGSTVHALYHHELLFPGVVLAAVQAPAVRDALEVASRPADEETARQRAIAAARRATGGDVCAYLYLQFGFLAFGTAPVGRAAPWVTALLALALVAAALRFTFTAWEFGAVPSAEADPANRPAATVRRVRRGTTIALVSCWSGFGVSALLVGWLPQVQPQWLVPGPTEWVALAGVLIALFAVAWAITKTLSAARAGTELRRALSHAVPTVPAALGALAALTTVGNAALIVEVTAVWACLALNVSTTQLWLARRFALQGPRSAVVRPSGRPRTS</sequence>
<accession>A0A1M6Y7N5</accession>
<keyword evidence="1" id="KW-0812">Transmembrane</keyword>
<dbReference type="Proteomes" id="UP000184363">
    <property type="component" value="Unassembled WGS sequence"/>
</dbReference>
<keyword evidence="1" id="KW-1133">Transmembrane helix</keyword>
<reference evidence="2 3" key="1">
    <citation type="submission" date="2016-11" db="EMBL/GenBank/DDBJ databases">
        <authorList>
            <person name="Jaros S."/>
            <person name="Januszkiewicz K."/>
            <person name="Wedrychowicz H."/>
        </authorList>
    </citation>
    <scope>NUCLEOTIDE SEQUENCE [LARGE SCALE GENOMIC DNA]</scope>
    <source>
        <strain evidence="2 3">DSM 43832</strain>
    </source>
</reference>
<dbReference type="RefSeq" id="WP_073459164.1">
    <property type="nucleotide sequence ID" value="NZ_FRAP01000019.1"/>
</dbReference>
<feature type="transmembrane region" description="Helical" evidence="1">
    <location>
        <begin position="108"/>
        <end position="129"/>
    </location>
</feature>
<name>A0A1M6Y7N5_PSETH</name>
<dbReference type="AlphaFoldDB" id="A0A1M6Y7N5"/>
<organism evidence="2 3">
    <name type="scientific">Pseudonocardia thermophila</name>
    <dbReference type="NCBI Taxonomy" id="1848"/>
    <lineage>
        <taxon>Bacteria</taxon>
        <taxon>Bacillati</taxon>
        <taxon>Actinomycetota</taxon>
        <taxon>Actinomycetes</taxon>
        <taxon>Pseudonocardiales</taxon>
        <taxon>Pseudonocardiaceae</taxon>
        <taxon>Pseudonocardia</taxon>
    </lineage>
</organism>
<protein>
    <submittedName>
        <fullName evidence="2">Uncharacterized protein</fullName>
    </submittedName>
</protein>
<dbReference type="STRING" id="1848.SAMN05443637_11927"/>
<proteinExistence type="predicted"/>
<gene>
    <name evidence="2" type="ORF">SAMN05443637_11927</name>
</gene>
<feature type="transmembrane region" description="Helical" evidence="1">
    <location>
        <begin position="228"/>
        <end position="246"/>
    </location>
</feature>
<evidence type="ECO:0000313" key="2">
    <source>
        <dbReference type="EMBL" id="SHL14142.1"/>
    </source>
</evidence>
<dbReference type="EMBL" id="FRAP01000019">
    <property type="protein sequence ID" value="SHL14142.1"/>
    <property type="molecule type" value="Genomic_DNA"/>
</dbReference>
<keyword evidence="1" id="KW-0472">Membrane</keyword>